<evidence type="ECO:0000313" key="2">
    <source>
        <dbReference type="Proteomes" id="UP000509626"/>
    </source>
</evidence>
<sequence>MFVFNTGDLTVSVIDAAADELVTTQYLGATASFPSNQFAPSLTDSPEDVLWLNVDDGVRAMNATSLSEDVAFETGSGANWQEVTPDGEHLVVSAREPIHKQFKLDANPASDSFGEAVAEIDRKPEGGRGDNEGPGPCDVSVLPDGSYAYVPDIYADTLSVIDVDSFEIVNQVSVSPADRADAVRPWMDTVDWNGDRLLVENNEGETGTESIWDVSDPTAPEEVVRLTGDDGLGKLPLTSEIGPDSEVGYVFTAESNDVTVIDLAAGEVTDRLDLGGSAFVGTWGPNREKLYVPVQTSDEVKVIDHAAGEITGTIGVGSEPYGATAGTVRPETDAAANLLATMSKLGLEFSEGGTSYCIGECACGHRL</sequence>
<dbReference type="AlphaFoldDB" id="A0A7D5LD00"/>
<dbReference type="Gene3D" id="2.130.10.10">
    <property type="entry name" value="YVTN repeat-like/Quinoprotein amine dehydrogenase"/>
    <property type="match status" value="2"/>
</dbReference>
<dbReference type="RefSeq" id="WP_179270275.1">
    <property type="nucleotide sequence ID" value="NZ_CP058579.1"/>
</dbReference>
<dbReference type="EMBL" id="CP058579">
    <property type="protein sequence ID" value="QLG63691.1"/>
    <property type="molecule type" value="Genomic_DNA"/>
</dbReference>
<reference evidence="1 2" key="1">
    <citation type="submission" date="2020-06" db="EMBL/GenBank/DDBJ databases">
        <title>NJ-3-1, isolated from saline soil.</title>
        <authorList>
            <person name="Cui H.L."/>
            <person name="Shi X."/>
        </authorList>
    </citation>
    <scope>NUCLEOTIDE SEQUENCE [LARGE SCALE GENOMIC DNA]</scope>
    <source>
        <strain evidence="1 2">NJ-3-1</strain>
    </source>
</reference>
<accession>A0A7D5LD00</accession>
<dbReference type="SUPFAM" id="SSF50974">
    <property type="entry name" value="Nitrous oxide reductase, N-terminal domain"/>
    <property type="match status" value="1"/>
</dbReference>
<dbReference type="InterPro" id="IPR051200">
    <property type="entry name" value="Host-pathogen_enzymatic-act"/>
</dbReference>
<dbReference type="GeneID" id="56039581"/>
<dbReference type="InterPro" id="IPR011045">
    <property type="entry name" value="N2O_reductase_N"/>
</dbReference>
<proteinExistence type="predicted"/>
<dbReference type="PANTHER" id="PTHR47197">
    <property type="entry name" value="PROTEIN NIRF"/>
    <property type="match status" value="1"/>
</dbReference>
<organism evidence="1 2">
    <name type="scientific">Halorarum salinum</name>
    <dbReference type="NCBI Taxonomy" id="2743089"/>
    <lineage>
        <taxon>Archaea</taxon>
        <taxon>Methanobacteriati</taxon>
        <taxon>Methanobacteriota</taxon>
        <taxon>Stenosarchaea group</taxon>
        <taxon>Halobacteria</taxon>
        <taxon>Halobacteriales</taxon>
        <taxon>Haloferacaceae</taxon>
        <taxon>Halorarum</taxon>
    </lineage>
</organism>
<gene>
    <name evidence="1" type="ORF">HUG12_18940</name>
</gene>
<name>A0A7D5LD00_9EURY</name>
<keyword evidence="2" id="KW-1185">Reference proteome</keyword>
<protein>
    <recommendedName>
        <fullName evidence="3">40-residue YVTN family beta-propeller repeat-containing protein</fullName>
    </recommendedName>
</protein>
<dbReference type="KEGG" id="halu:HUG12_18940"/>
<evidence type="ECO:0000313" key="1">
    <source>
        <dbReference type="EMBL" id="QLG63691.1"/>
    </source>
</evidence>
<dbReference type="PANTHER" id="PTHR47197:SF3">
    <property type="entry name" value="DIHYDRO-HEME D1 DEHYDROGENASE"/>
    <property type="match status" value="1"/>
</dbReference>
<evidence type="ECO:0008006" key="3">
    <source>
        <dbReference type="Google" id="ProtNLM"/>
    </source>
</evidence>
<dbReference type="OrthoDB" id="322576at2157"/>
<dbReference type="Proteomes" id="UP000509626">
    <property type="component" value="Chromosome"/>
</dbReference>
<dbReference type="InterPro" id="IPR015943">
    <property type="entry name" value="WD40/YVTN_repeat-like_dom_sf"/>
</dbReference>